<proteinExistence type="predicted"/>
<protein>
    <submittedName>
        <fullName evidence="1">Uncharacterized protein</fullName>
    </submittedName>
</protein>
<organism evidence="1 2">
    <name type="scientific">Nocardia fusca</name>
    <dbReference type="NCBI Taxonomy" id="941183"/>
    <lineage>
        <taxon>Bacteria</taxon>
        <taxon>Bacillati</taxon>
        <taxon>Actinomycetota</taxon>
        <taxon>Actinomycetes</taxon>
        <taxon>Mycobacteriales</taxon>
        <taxon>Nocardiaceae</taxon>
        <taxon>Nocardia</taxon>
    </lineage>
</organism>
<sequence>MTDLRAFRRACYEAARRTGGRVVGLRPADGATPNFHLGLIAYRDHSVAVVSPRDSTVLAVAEPREIGWTSGVREAGPLTFVDAPELVAVLAEQPGFEVITAACLDSPFDAAAWPRIDPGDIEYWKPATLGEALFNYWD</sequence>
<comment type="caution">
    <text evidence="1">The sequence shown here is derived from an EMBL/GenBank/DDBJ whole genome shotgun (WGS) entry which is preliminary data.</text>
</comment>
<dbReference type="RefSeq" id="WP_357973136.1">
    <property type="nucleotide sequence ID" value="NZ_JBFAIH010000001.1"/>
</dbReference>
<dbReference type="Proteomes" id="UP001551658">
    <property type="component" value="Unassembled WGS sequence"/>
</dbReference>
<name>A0ABV3F2A5_9NOCA</name>
<keyword evidence="2" id="KW-1185">Reference proteome</keyword>
<evidence type="ECO:0000313" key="1">
    <source>
        <dbReference type="EMBL" id="MEV0361812.1"/>
    </source>
</evidence>
<gene>
    <name evidence="1" type="ORF">AB0H72_03835</name>
</gene>
<dbReference type="EMBL" id="JBFAIH010000001">
    <property type="protein sequence ID" value="MEV0361812.1"/>
    <property type="molecule type" value="Genomic_DNA"/>
</dbReference>
<accession>A0ABV3F2A5</accession>
<reference evidence="1 2" key="1">
    <citation type="submission" date="2024-06" db="EMBL/GenBank/DDBJ databases">
        <title>The Natural Products Discovery Center: Release of the First 8490 Sequenced Strains for Exploring Actinobacteria Biosynthetic Diversity.</title>
        <authorList>
            <person name="Kalkreuter E."/>
            <person name="Kautsar S.A."/>
            <person name="Yang D."/>
            <person name="Bader C.D."/>
            <person name="Teijaro C.N."/>
            <person name="Fluegel L."/>
            <person name="Davis C.M."/>
            <person name="Simpson J.R."/>
            <person name="Lauterbach L."/>
            <person name="Steele A.D."/>
            <person name="Gui C."/>
            <person name="Meng S."/>
            <person name="Li G."/>
            <person name="Viehrig K."/>
            <person name="Ye F."/>
            <person name="Su P."/>
            <person name="Kiefer A.F."/>
            <person name="Nichols A."/>
            <person name="Cepeda A.J."/>
            <person name="Yan W."/>
            <person name="Fan B."/>
            <person name="Jiang Y."/>
            <person name="Adhikari A."/>
            <person name="Zheng C.-J."/>
            <person name="Schuster L."/>
            <person name="Cowan T.M."/>
            <person name="Smanski M.J."/>
            <person name="Chevrette M.G."/>
            <person name="De Carvalho L.P.S."/>
            <person name="Shen B."/>
        </authorList>
    </citation>
    <scope>NUCLEOTIDE SEQUENCE [LARGE SCALE GENOMIC DNA]</scope>
    <source>
        <strain evidence="1 2">NPDC050671</strain>
    </source>
</reference>
<evidence type="ECO:0000313" key="2">
    <source>
        <dbReference type="Proteomes" id="UP001551658"/>
    </source>
</evidence>